<evidence type="ECO:0000256" key="3">
    <source>
        <dbReference type="ARBA" id="ARBA00022729"/>
    </source>
</evidence>
<dbReference type="InterPro" id="IPR051455">
    <property type="entry name" value="Bact_solute-bind_prot3"/>
</dbReference>
<keyword evidence="8" id="KW-1185">Reference proteome</keyword>
<gene>
    <name evidence="7" type="ORF">IED13_04525</name>
</gene>
<evidence type="ECO:0000259" key="6">
    <source>
        <dbReference type="SMART" id="SM00062"/>
    </source>
</evidence>
<proteinExistence type="inferred from homology"/>
<keyword evidence="3 5" id="KW-0732">Signal</keyword>
<dbReference type="EMBL" id="JACXWY010000002">
    <property type="protein sequence ID" value="MBD3844951.1"/>
    <property type="molecule type" value="Genomic_DNA"/>
</dbReference>
<dbReference type="CDD" id="cd13692">
    <property type="entry name" value="PBP2_BztA"/>
    <property type="match status" value="1"/>
</dbReference>
<evidence type="ECO:0000256" key="5">
    <source>
        <dbReference type="SAM" id="SignalP"/>
    </source>
</evidence>
<comment type="caution">
    <text evidence="7">The sequence shown here is derived from an EMBL/GenBank/DDBJ whole genome shotgun (WGS) entry which is preliminary data.</text>
</comment>
<dbReference type="PANTHER" id="PTHR30085">
    <property type="entry name" value="AMINO ACID ABC TRANSPORTER PERMEASE"/>
    <property type="match status" value="1"/>
</dbReference>
<dbReference type="Proteomes" id="UP000619295">
    <property type="component" value="Unassembled WGS sequence"/>
</dbReference>
<dbReference type="AlphaFoldDB" id="A0A927E8R1"/>
<dbReference type="InterPro" id="IPR001638">
    <property type="entry name" value="Solute-binding_3/MltF_N"/>
</dbReference>
<sequence>MGTARIAHIFALTAAAAIIAPEALAKGDLLAQVKARGTILCGVAPSLPGFSMPDSRGNWTGLDVDLCRALAAAIFDDPARVTFVPLSSQDRFTALQTGEVDLLSRSSTWSMTRDTALGLRFAGINFYGGEGFMVRKALGIASATQLGGATICAEQGTTTELNVADFFRRHGLRSEIVTYRGSDETVDAYGAGRCDAYAYDRAGLAIQRSRLAAPQDHVILPETISKEPLGPVVRQGDEGWFGLVKWTLFAMLDAEELGVGQNNVEAMRASERPDVRRLLGLEGDFGGALGLSRDWAYRIVRHVGNYGESFERNLGRGSPLGIERGLNALWTGGGLHYAPPVR</sequence>
<dbReference type="Pfam" id="PF00497">
    <property type="entry name" value="SBP_bac_3"/>
    <property type="match status" value="1"/>
</dbReference>
<evidence type="ECO:0000313" key="8">
    <source>
        <dbReference type="Proteomes" id="UP000619295"/>
    </source>
</evidence>
<dbReference type="PANTHER" id="PTHR30085:SF7">
    <property type="entry name" value="AMINO-ACID ABC TRANSPORTER-BINDING PROTEIN YHDW-RELATED"/>
    <property type="match status" value="1"/>
</dbReference>
<dbReference type="SUPFAM" id="SSF53850">
    <property type="entry name" value="Periplasmic binding protein-like II"/>
    <property type="match status" value="1"/>
</dbReference>
<keyword evidence="2" id="KW-0813">Transport</keyword>
<comment type="similarity">
    <text evidence="1 4">Belongs to the bacterial solute-binding protein 3 family.</text>
</comment>
<evidence type="ECO:0000256" key="2">
    <source>
        <dbReference type="ARBA" id="ARBA00022448"/>
    </source>
</evidence>
<organism evidence="7 8">
    <name type="scientific">Bosea spartocytisi</name>
    <dbReference type="NCBI Taxonomy" id="2773451"/>
    <lineage>
        <taxon>Bacteria</taxon>
        <taxon>Pseudomonadati</taxon>
        <taxon>Pseudomonadota</taxon>
        <taxon>Alphaproteobacteria</taxon>
        <taxon>Hyphomicrobiales</taxon>
        <taxon>Boseaceae</taxon>
        <taxon>Bosea</taxon>
    </lineage>
</organism>
<feature type="chain" id="PRO_5037210332" evidence="5">
    <location>
        <begin position="26"/>
        <end position="342"/>
    </location>
</feature>
<dbReference type="PROSITE" id="PS01039">
    <property type="entry name" value="SBP_BACTERIAL_3"/>
    <property type="match status" value="1"/>
</dbReference>
<evidence type="ECO:0000256" key="1">
    <source>
        <dbReference type="ARBA" id="ARBA00010333"/>
    </source>
</evidence>
<reference evidence="7" key="1">
    <citation type="submission" date="2020-09" db="EMBL/GenBank/DDBJ databases">
        <title>Bosea spartocytisi sp. nov. a root nodule endophyte of Spartocytisus supranubius in the high mountain ecosystem fo the Teide National Park (Canary Islands, Spain).</title>
        <authorList>
            <person name="Pulido-Suarez L."/>
            <person name="Peix A."/>
            <person name="Igual J.M."/>
            <person name="Socas-Perez N."/>
            <person name="Velazquez E."/>
            <person name="Flores-Felix J.D."/>
            <person name="Leon-Barrios M."/>
        </authorList>
    </citation>
    <scope>NUCLEOTIDE SEQUENCE</scope>
    <source>
        <strain evidence="7">SSUT16</strain>
    </source>
</reference>
<dbReference type="Gene3D" id="3.40.190.10">
    <property type="entry name" value="Periplasmic binding protein-like II"/>
    <property type="match status" value="2"/>
</dbReference>
<feature type="signal peptide" evidence="5">
    <location>
        <begin position="1"/>
        <end position="25"/>
    </location>
</feature>
<evidence type="ECO:0000256" key="4">
    <source>
        <dbReference type="RuleBase" id="RU003744"/>
    </source>
</evidence>
<protein>
    <submittedName>
        <fullName evidence="7">Amino acid ABC transporter substrate-binding protein</fullName>
    </submittedName>
</protein>
<feature type="domain" description="Solute-binding protein family 3/N-terminal" evidence="6">
    <location>
        <begin position="38"/>
        <end position="267"/>
    </location>
</feature>
<accession>A0A927E8R1</accession>
<dbReference type="InterPro" id="IPR018313">
    <property type="entry name" value="SBP_3_CS"/>
</dbReference>
<dbReference type="SMART" id="SM00062">
    <property type="entry name" value="PBPb"/>
    <property type="match status" value="1"/>
</dbReference>
<dbReference type="RefSeq" id="WP_191123600.1">
    <property type="nucleotide sequence ID" value="NZ_JACXWY010000002.1"/>
</dbReference>
<dbReference type="GO" id="GO:0006865">
    <property type="term" value="P:amino acid transport"/>
    <property type="evidence" value="ECO:0007669"/>
    <property type="project" value="TreeGrafter"/>
</dbReference>
<name>A0A927E8R1_9HYPH</name>
<evidence type="ECO:0000313" key="7">
    <source>
        <dbReference type="EMBL" id="MBD3844951.1"/>
    </source>
</evidence>